<keyword evidence="3 5" id="KW-1133">Transmembrane helix</keyword>
<evidence type="ECO:0000256" key="3">
    <source>
        <dbReference type="ARBA" id="ARBA00022989"/>
    </source>
</evidence>
<evidence type="ECO:0000259" key="6">
    <source>
        <dbReference type="PROSITE" id="PS50928"/>
    </source>
</evidence>
<keyword evidence="4 5" id="KW-0472">Membrane</keyword>
<evidence type="ECO:0000256" key="4">
    <source>
        <dbReference type="ARBA" id="ARBA00023136"/>
    </source>
</evidence>
<feature type="domain" description="ABC transmembrane type-1" evidence="6">
    <location>
        <begin position="182"/>
        <end position="378"/>
    </location>
</feature>
<dbReference type="InterPro" id="IPR000515">
    <property type="entry name" value="MetI-like"/>
</dbReference>
<dbReference type="PANTHER" id="PTHR43839">
    <property type="entry name" value="OPPC IN A BINDING PROTEIN-DEPENDENT TRANSPORT SYSTEM"/>
    <property type="match status" value="1"/>
</dbReference>
<reference evidence="7 8" key="1">
    <citation type="submission" date="2023-04" db="EMBL/GenBank/DDBJ databases">
        <title>Marinoamorphus aggregata gen. nov., sp. Nov., isolate from tissue of brittle star Ophioplocus japonicus.</title>
        <authorList>
            <person name="Kawano K."/>
            <person name="Sawayama S."/>
            <person name="Nakagawa S."/>
        </authorList>
    </citation>
    <scope>NUCLEOTIDE SEQUENCE [LARGE SCALE GENOMIC DNA]</scope>
    <source>
        <strain evidence="7 8">NKW23</strain>
    </source>
</reference>
<dbReference type="Pfam" id="PF12911">
    <property type="entry name" value="OppC_N"/>
    <property type="match status" value="1"/>
</dbReference>
<evidence type="ECO:0000256" key="5">
    <source>
        <dbReference type="RuleBase" id="RU363032"/>
    </source>
</evidence>
<dbReference type="PROSITE" id="PS50928">
    <property type="entry name" value="ABC_TM1"/>
    <property type="match status" value="1"/>
</dbReference>
<dbReference type="InterPro" id="IPR025966">
    <property type="entry name" value="OppC_N"/>
</dbReference>
<sequence length="389" mass="43126">MDRPEHYISEAPYDAATDRQVLERADLDAPTWVLIWRRYRRHRLGVVCLAFLAIGYLLLPFVEIFAPYLPNSFDEDNIYAPPQSLYLFHEGEYVGLHTYPTATVYNVHTGLVERVTDWDRPLPVPVLTTCGEPYTDDLMVNPVLGLFDWNFRVICPPDEGELFLLGSDRLGRDILSRIVYGARLSMTIGLIGVAVSFGIGLVLGGMAGYFGGWIDAAVSRAIEVFRSLPELPIWLALSAAVPISWGPITVFLMISVILGLLDWPGLARAVRSKFLALREEDYVRAAELMGASPARVIGRHMMPNFMSHLIASASLSIPAMILGETALSFLGLGLRPPAVSWGMMLNDALNLTAVEIYPWLLWPMVPVILGVLAFSFVGDALRDAMDPYS</sequence>
<feature type="transmembrane region" description="Helical" evidence="5">
    <location>
        <begin position="231"/>
        <end position="261"/>
    </location>
</feature>
<evidence type="ECO:0000256" key="2">
    <source>
        <dbReference type="ARBA" id="ARBA00022692"/>
    </source>
</evidence>
<evidence type="ECO:0000256" key="1">
    <source>
        <dbReference type="ARBA" id="ARBA00004651"/>
    </source>
</evidence>
<dbReference type="InterPro" id="IPR035906">
    <property type="entry name" value="MetI-like_sf"/>
</dbReference>
<feature type="transmembrane region" description="Helical" evidence="5">
    <location>
        <begin position="187"/>
        <end position="211"/>
    </location>
</feature>
<comment type="subcellular location">
    <subcellularLocation>
        <location evidence="1 5">Cell membrane</location>
        <topology evidence="1 5">Multi-pass membrane protein</topology>
    </subcellularLocation>
</comment>
<dbReference type="RefSeq" id="WP_285672611.1">
    <property type="nucleotide sequence ID" value="NZ_BSYI01000024.1"/>
</dbReference>
<comment type="caution">
    <text evidence="7">The sequence shown here is derived from an EMBL/GenBank/DDBJ whole genome shotgun (WGS) entry which is preliminary data.</text>
</comment>
<dbReference type="Pfam" id="PF00528">
    <property type="entry name" value="BPD_transp_1"/>
    <property type="match status" value="1"/>
</dbReference>
<accession>A0ABQ6LRK2</accession>
<proteinExistence type="inferred from homology"/>
<keyword evidence="5" id="KW-0813">Transport</keyword>
<organism evidence="7 8">
    <name type="scientific">Paralimibaculum aggregatum</name>
    <dbReference type="NCBI Taxonomy" id="3036245"/>
    <lineage>
        <taxon>Bacteria</taxon>
        <taxon>Pseudomonadati</taxon>
        <taxon>Pseudomonadota</taxon>
        <taxon>Alphaproteobacteria</taxon>
        <taxon>Rhodobacterales</taxon>
        <taxon>Paracoccaceae</taxon>
        <taxon>Paralimibaculum</taxon>
    </lineage>
</organism>
<evidence type="ECO:0000313" key="7">
    <source>
        <dbReference type="EMBL" id="GMG83800.1"/>
    </source>
</evidence>
<dbReference type="CDD" id="cd06261">
    <property type="entry name" value="TM_PBP2"/>
    <property type="match status" value="1"/>
</dbReference>
<keyword evidence="2 5" id="KW-0812">Transmembrane</keyword>
<keyword evidence="8" id="KW-1185">Reference proteome</keyword>
<dbReference type="PANTHER" id="PTHR43839:SF3">
    <property type="entry name" value="OLIGOPEPTIDE ABC TRANSPORTER, PERMEASE PROTEIN"/>
    <property type="match status" value="1"/>
</dbReference>
<protein>
    <submittedName>
        <fullName evidence="7">ABC transporter permease</fullName>
    </submittedName>
</protein>
<dbReference type="Proteomes" id="UP001239909">
    <property type="component" value="Unassembled WGS sequence"/>
</dbReference>
<gene>
    <name evidence="7" type="ORF">LNKW23_30140</name>
</gene>
<dbReference type="EMBL" id="BSYI01000024">
    <property type="protein sequence ID" value="GMG83800.1"/>
    <property type="molecule type" value="Genomic_DNA"/>
</dbReference>
<comment type="similarity">
    <text evidence="5">Belongs to the binding-protein-dependent transport system permease family.</text>
</comment>
<dbReference type="SUPFAM" id="SSF161098">
    <property type="entry name" value="MetI-like"/>
    <property type="match status" value="1"/>
</dbReference>
<evidence type="ECO:0000313" key="8">
    <source>
        <dbReference type="Proteomes" id="UP001239909"/>
    </source>
</evidence>
<dbReference type="Gene3D" id="1.10.3720.10">
    <property type="entry name" value="MetI-like"/>
    <property type="match status" value="1"/>
</dbReference>
<feature type="transmembrane region" description="Helical" evidence="5">
    <location>
        <begin position="356"/>
        <end position="377"/>
    </location>
</feature>
<name>A0ABQ6LRK2_9RHOB</name>
<feature type="transmembrane region" description="Helical" evidence="5">
    <location>
        <begin position="44"/>
        <end position="62"/>
    </location>
</feature>
<feature type="transmembrane region" description="Helical" evidence="5">
    <location>
        <begin position="309"/>
        <end position="336"/>
    </location>
</feature>